<evidence type="ECO:0000313" key="2">
    <source>
        <dbReference type="Proteomes" id="UP000005413"/>
    </source>
</evidence>
<dbReference type="Proteomes" id="UP000005413">
    <property type="component" value="Unassembled WGS sequence"/>
</dbReference>
<comment type="caution">
    <text evidence="1">The sequence shown here is derived from an EMBL/GenBank/DDBJ whole genome shotgun (WGS) entry which is preliminary data.</text>
</comment>
<dbReference type="PATRIC" id="fig|911238.3.peg.343"/>
<name>G5JG07_9STAP</name>
<gene>
    <name evidence="1" type="ORF">SS7213T_01858</name>
</gene>
<dbReference type="EMBL" id="AEUN01000034">
    <property type="protein sequence ID" value="EHJ08897.1"/>
    <property type="molecule type" value="Genomic_DNA"/>
</dbReference>
<dbReference type="AlphaFoldDB" id="G5JG07"/>
<accession>G5JG07</accession>
<reference evidence="1 2" key="1">
    <citation type="journal article" date="2012" name="BMC Genomics">
        <title>Comparative genomic analysis of the genus Staphylococcus including Staphylococcus aureus and its newly described sister species Staphylococcus simiae.</title>
        <authorList>
            <person name="Suzuki H."/>
            <person name="Lefebure T."/>
            <person name="Pavinski Bitar P."/>
            <person name="Stanhope M.J."/>
        </authorList>
    </citation>
    <scope>NUCLEOTIDE SEQUENCE [LARGE SCALE GENOMIC DNA]</scope>
    <source>
        <strain evidence="1 2">CCM 7213</strain>
    </source>
</reference>
<sequence length="50" mass="5728">MKQFQQAMRVGQGTQHRETVKQFQRAMRVGQGTQHRKIYGLQLVANATIA</sequence>
<organism evidence="1 2">
    <name type="scientific">Staphylococcus simiae CCM 7213 = CCUG 51256</name>
    <dbReference type="NCBI Taxonomy" id="911238"/>
    <lineage>
        <taxon>Bacteria</taxon>
        <taxon>Bacillati</taxon>
        <taxon>Bacillota</taxon>
        <taxon>Bacilli</taxon>
        <taxon>Bacillales</taxon>
        <taxon>Staphylococcaceae</taxon>
        <taxon>Staphylococcus</taxon>
    </lineage>
</organism>
<proteinExistence type="predicted"/>
<protein>
    <submittedName>
        <fullName evidence="1">Uncharacterized protein</fullName>
    </submittedName>
</protein>
<keyword evidence="2" id="KW-1185">Reference proteome</keyword>
<evidence type="ECO:0000313" key="1">
    <source>
        <dbReference type="EMBL" id="EHJ08897.1"/>
    </source>
</evidence>